<comment type="caution">
    <text evidence="4">The sequence shown here is derived from an EMBL/GenBank/DDBJ whole genome shotgun (WGS) entry which is preliminary data.</text>
</comment>
<dbReference type="Gene3D" id="2.60.120.330">
    <property type="entry name" value="B-lactam Antibiotic, Isopenicillin N Synthase, Chain"/>
    <property type="match status" value="1"/>
</dbReference>
<dbReference type="EMBL" id="VOIH02000004">
    <property type="protein sequence ID" value="KAF3449482.1"/>
    <property type="molecule type" value="Genomic_DNA"/>
</dbReference>
<dbReference type="Pfam" id="PF14226">
    <property type="entry name" value="DIOX_N"/>
    <property type="match status" value="1"/>
</dbReference>
<keyword evidence="1" id="KW-0479">Metal-binding</keyword>
<evidence type="ECO:0000256" key="1">
    <source>
        <dbReference type="ARBA" id="ARBA00022723"/>
    </source>
</evidence>
<reference evidence="4" key="1">
    <citation type="submission" date="2020-03" db="EMBL/GenBank/DDBJ databases">
        <title>A high-quality chromosome-level genome assembly of a woody plant with both climbing and erect habits, Rhamnella rubrinervis.</title>
        <authorList>
            <person name="Lu Z."/>
            <person name="Yang Y."/>
            <person name="Zhu X."/>
            <person name="Sun Y."/>
        </authorList>
    </citation>
    <scope>NUCLEOTIDE SEQUENCE</scope>
    <source>
        <strain evidence="4">BYM</strain>
        <tissue evidence="4">Leaf</tissue>
    </source>
</reference>
<organism evidence="4 5">
    <name type="scientific">Rhamnella rubrinervis</name>
    <dbReference type="NCBI Taxonomy" id="2594499"/>
    <lineage>
        <taxon>Eukaryota</taxon>
        <taxon>Viridiplantae</taxon>
        <taxon>Streptophyta</taxon>
        <taxon>Embryophyta</taxon>
        <taxon>Tracheophyta</taxon>
        <taxon>Spermatophyta</taxon>
        <taxon>Magnoliopsida</taxon>
        <taxon>eudicotyledons</taxon>
        <taxon>Gunneridae</taxon>
        <taxon>Pentapetalae</taxon>
        <taxon>rosids</taxon>
        <taxon>fabids</taxon>
        <taxon>Rosales</taxon>
        <taxon>Rhamnaceae</taxon>
        <taxon>rhamnoid group</taxon>
        <taxon>Rhamneae</taxon>
        <taxon>Rhamnella</taxon>
    </lineage>
</organism>
<dbReference type="AlphaFoldDB" id="A0A8K0MKN6"/>
<sequence>MNCKRSEMESEVEGRGIDVGGSLPVENVQVLASKNSKDIPPRYLRPEVELDEFSVEDSLRIPIIDMSKLTENLLTHDHNEELAKLHSACRDWGFFLLL</sequence>
<accession>A0A8K0MKN6</accession>
<dbReference type="GO" id="GO:0046872">
    <property type="term" value="F:metal ion binding"/>
    <property type="evidence" value="ECO:0007669"/>
    <property type="project" value="UniProtKB-KW"/>
</dbReference>
<dbReference type="InterPro" id="IPR026992">
    <property type="entry name" value="DIOX_N"/>
</dbReference>
<keyword evidence="2" id="KW-0408">Iron</keyword>
<evidence type="ECO:0000259" key="3">
    <source>
        <dbReference type="Pfam" id="PF14226"/>
    </source>
</evidence>
<proteinExistence type="predicted"/>
<dbReference type="InterPro" id="IPR027443">
    <property type="entry name" value="IPNS-like_sf"/>
</dbReference>
<evidence type="ECO:0000256" key="2">
    <source>
        <dbReference type="ARBA" id="ARBA00023004"/>
    </source>
</evidence>
<keyword evidence="5" id="KW-1185">Reference proteome</keyword>
<evidence type="ECO:0000313" key="5">
    <source>
        <dbReference type="Proteomes" id="UP000796880"/>
    </source>
</evidence>
<dbReference type="SUPFAM" id="SSF51197">
    <property type="entry name" value="Clavaminate synthase-like"/>
    <property type="match status" value="1"/>
</dbReference>
<evidence type="ECO:0000313" key="4">
    <source>
        <dbReference type="EMBL" id="KAF3449482.1"/>
    </source>
</evidence>
<feature type="domain" description="Non-haem dioxygenase N-terminal" evidence="3">
    <location>
        <begin position="61"/>
        <end position="97"/>
    </location>
</feature>
<name>A0A8K0MKN6_9ROSA</name>
<gene>
    <name evidence="4" type="ORF">FNV43_RR10210</name>
</gene>
<dbReference type="Proteomes" id="UP000796880">
    <property type="component" value="Unassembled WGS sequence"/>
</dbReference>
<dbReference type="OrthoDB" id="288590at2759"/>
<protein>
    <recommendedName>
        <fullName evidence="3">Non-haem dioxygenase N-terminal domain-containing protein</fullName>
    </recommendedName>
</protein>